<gene>
    <name evidence="1" type="ORF">PCAR00345_LOCUS7006</name>
</gene>
<sequence>MGAIDACRSANTQWQIGLCETRVLPYSTGIRRREASCASDACVRAQCVHACSMRSCVRNVYVRNRCMRTCGVRAFRVRCKLPKRRIYARAMHAHERDVSAGAMHARVGGTCMQM</sequence>
<reference evidence="1" key="1">
    <citation type="submission" date="2021-01" db="EMBL/GenBank/DDBJ databases">
        <authorList>
            <person name="Corre E."/>
            <person name="Pelletier E."/>
            <person name="Niang G."/>
            <person name="Scheremetjew M."/>
            <person name="Finn R."/>
            <person name="Kale V."/>
            <person name="Holt S."/>
            <person name="Cochrane G."/>
            <person name="Meng A."/>
            <person name="Brown T."/>
            <person name="Cohen L."/>
        </authorList>
    </citation>
    <scope>NUCLEOTIDE SEQUENCE</scope>
    <source>
        <strain evidence="1">CCMP645</strain>
    </source>
</reference>
<proteinExistence type="predicted"/>
<dbReference type="EMBL" id="HBIZ01011694">
    <property type="protein sequence ID" value="CAE0754419.1"/>
    <property type="molecule type" value="Transcribed_RNA"/>
</dbReference>
<evidence type="ECO:0000313" key="1">
    <source>
        <dbReference type="EMBL" id="CAE0754419.1"/>
    </source>
</evidence>
<name>A0A7S4EVE0_CHRCT</name>
<organism evidence="1">
    <name type="scientific">Chrysotila carterae</name>
    <name type="common">Marine alga</name>
    <name type="synonym">Syracosphaera carterae</name>
    <dbReference type="NCBI Taxonomy" id="13221"/>
    <lineage>
        <taxon>Eukaryota</taxon>
        <taxon>Haptista</taxon>
        <taxon>Haptophyta</taxon>
        <taxon>Prymnesiophyceae</taxon>
        <taxon>Isochrysidales</taxon>
        <taxon>Isochrysidaceae</taxon>
        <taxon>Chrysotila</taxon>
    </lineage>
</organism>
<protein>
    <submittedName>
        <fullName evidence="1">Uncharacterized protein</fullName>
    </submittedName>
</protein>
<dbReference type="AlphaFoldDB" id="A0A7S4EVE0"/>
<accession>A0A7S4EVE0</accession>